<dbReference type="Gene3D" id="2.40.70.10">
    <property type="entry name" value="Acid Proteases"/>
    <property type="match status" value="1"/>
</dbReference>
<dbReference type="OrthoDB" id="407598at2759"/>
<keyword evidence="9" id="KW-0479">Metal-binding</keyword>
<dbReference type="InterPro" id="IPR041373">
    <property type="entry name" value="RT_RNaseH"/>
</dbReference>
<feature type="compositionally biased region" description="Basic and acidic residues" evidence="10">
    <location>
        <begin position="72"/>
        <end position="86"/>
    </location>
</feature>
<evidence type="ECO:0000256" key="3">
    <source>
        <dbReference type="ARBA" id="ARBA00022679"/>
    </source>
</evidence>
<dbReference type="Pfam" id="PF03732">
    <property type="entry name" value="Retrotrans_gag"/>
    <property type="match status" value="1"/>
</dbReference>
<dbReference type="PANTHER" id="PTHR35046">
    <property type="entry name" value="ZINC KNUCKLE (CCHC-TYPE) FAMILY PROTEIN"/>
    <property type="match status" value="1"/>
</dbReference>
<reference evidence="12" key="1">
    <citation type="journal article" date="2020" name="Plant Biotechnol. J.">
        <title>The pomegranate (Punica granatum L.) draft genome dissects genetic divergence between soft- and hard-seeded cultivars.</title>
        <authorList>
            <person name="Luo X."/>
            <person name="Li H."/>
            <person name="Wu Z."/>
            <person name="Yao W."/>
            <person name="Zhao P."/>
            <person name="Cao D."/>
            <person name="Yu H."/>
            <person name="Li K."/>
            <person name="Poudel K."/>
            <person name="Zhao D."/>
            <person name="Zhang F."/>
            <person name="Xia X."/>
            <person name="Chen L."/>
            <person name="Wang Q."/>
            <person name="Jing D."/>
            <person name="Cao S."/>
        </authorList>
    </citation>
    <scope>NUCLEOTIDE SEQUENCE [LARGE SCALE GENOMIC DNA]</scope>
    <source>
        <strain evidence="12">cv. Tunisia</strain>
    </source>
</reference>
<dbReference type="GO" id="GO:0008270">
    <property type="term" value="F:zinc ion binding"/>
    <property type="evidence" value="ECO:0007669"/>
    <property type="project" value="UniProtKB-KW"/>
</dbReference>
<evidence type="ECO:0000256" key="9">
    <source>
        <dbReference type="PROSITE-ProRule" id="PRU00047"/>
    </source>
</evidence>
<feature type="domain" description="CCHC-type" evidence="11">
    <location>
        <begin position="277"/>
        <end position="292"/>
    </location>
</feature>
<evidence type="ECO:0000256" key="2">
    <source>
        <dbReference type="ARBA" id="ARBA00022670"/>
    </source>
</evidence>
<organism evidence="12 13">
    <name type="scientific">Punica granatum</name>
    <name type="common">Pomegranate</name>
    <dbReference type="NCBI Taxonomy" id="22663"/>
    <lineage>
        <taxon>Eukaryota</taxon>
        <taxon>Viridiplantae</taxon>
        <taxon>Streptophyta</taxon>
        <taxon>Embryophyta</taxon>
        <taxon>Tracheophyta</taxon>
        <taxon>Spermatophyta</taxon>
        <taxon>Magnoliopsida</taxon>
        <taxon>eudicotyledons</taxon>
        <taxon>Gunneridae</taxon>
        <taxon>Pentapetalae</taxon>
        <taxon>rosids</taxon>
        <taxon>malvids</taxon>
        <taxon>Myrtales</taxon>
        <taxon>Lythraceae</taxon>
        <taxon>Punica</taxon>
    </lineage>
</organism>
<evidence type="ECO:0000256" key="10">
    <source>
        <dbReference type="SAM" id="MobiDB-lite"/>
    </source>
</evidence>
<dbReference type="InterPro" id="IPR000477">
    <property type="entry name" value="RT_dom"/>
</dbReference>
<dbReference type="InterPro" id="IPR001878">
    <property type="entry name" value="Znf_CCHC"/>
</dbReference>
<dbReference type="Gene3D" id="3.30.70.270">
    <property type="match status" value="2"/>
</dbReference>
<dbReference type="InterPro" id="IPR036875">
    <property type="entry name" value="Znf_CCHC_sf"/>
</dbReference>
<evidence type="ECO:0000256" key="7">
    <source>
        <dbReference type="ARBA" id="ARBA00022801"/>
    </source>
</evidence>
<dbReference type="CDD" id="cd09274">
    <property type="entry name" value="RNase_HI_RT_Ty3"/>
    <property type="match status" value="1"/>
</dbReference>
<dbReference type="InterPro" id="IPR005162">
    <property type="entry name" value="Retrotrans_gag_dom"/>
</dbReference>
<dbReference type="GO" id="GO:0004519">
    <property type="term" value="F:endonuclease activity"/>
    <property type="evidence" value="ECO:0007669"/>
    <property type="project" value="UniProtKB-KW"/>
</dbReference>
<proteinExistence type="predicted"/>
<dbReference type="FunFam" id="3.10.10.10:FF:000007">
    <property type="entry name" value="Retrovirus-related Pol polyprotein from transposon 17.6-like Protein"/>
    <property type="match status" value="1"/>
</dbReference>
<dbReference type="PROSITE" id="PS50158">
    <property type="entry name" value="ZF_CCHC"/>
    <property type="match status" value="1"/>
</dbReference>
<dbReference type="RefSeq" id="XP_031401080.1">
    <property type="nucleotide sequence ID" value="XM_031545220.1"/>
</dbReference>
<dbReference type="InterPro" id="IPR021109">
    <property type="entry name" value="Peptidase_aspartic_dom_sf"/>
</dbReference>
<sequence>MPGIRTKEEASLDFAMLDGSNLRLVFDSCIGNQENPNLNPNSNPNPEQEESGEESEGENYFADIPRGQLRGPIEDDRRRPIEDDKRRWESGMRTEIPEFHGSLNPEEFLDWLATVEEILEFKGVPEDKRVPLVAIRLRDRAKRLMYQRLQNLRQGTRTIDEYTTEFFQLIVRNEVHETEDQLVARYIGGLRVQIQDTVNMFDPPSVSAAHQRALQVEKQSRRNSDFGNTSNIGSSSGANRYGGSGGSGAANRPGGVANRNIANTSQSNRPTGNGMSCFGCGEVGHRQFECRKTAGKKAFFVDTEEGEEEDLDEAEDPVFDSEEVVDEELVTGDTGTILVVRRSCLTPKVADDNWLRHNIFQFTCTVRGKVCRFIIDAASCENIVSVETMQKLGLKTEKHPKPYKLAWLKKGGEVNVLERALVSFSIGLKYKDVAWCDVVAMDACHLLLGRPWQYDRRVVHDGRTNSYSFMFENVKIVLVPSRETEKPPCMSGETKLLSLARFEEEVDESQLVYVLIGKEVVAEVSIPTAAALVVVEFVDIFLNELPDGLPPLRDIQHRIVLELGAALPNRPHYRMSLGEHEELRRQVEELLAKGHIRESLSPCAVPALLTPKKDGSWRMCMDSRAINKITVSGATVFTKLDLKSGYHQICIKPGDESKTAFKTREGLYEWMVMPFGLSNAPSTFMHVMNQALRPFIGKEKFYAALKKCVFLASNVLFLGRFIPHFSTIMAPLTDCMKSGKFAWTEEAEKAFQLIKMRLMTALILVLSDFAQPFELHCDASKVGIGAVLSQNNRLVAYFSEKLSRAKLKYNTYVVEFYAVVQAVRHWRHYLFHREFVLYTDHEVLKHLHRQDKVSPRHASWIAYLQRFSFVVSTSRG</sequence>
<gene>
    <name evidence="13" type="primary">LOC116211029</name>
</gene>
<feature type="region of interest" description="Disordered" evidence="10">
    <location>
        <begin position="209"/>
        <end position="274"/>
    </location>
</feature>
<dbReference type="InterPro" id="IPR043502">
    <property type="entry name" value="DNA/RNA_pol_sf"/>
</dbReference>
<keyword evidence="4" id="KW-0548">Nucleotidyltransferase</keyword>
<dbReference type="Proteomes" id="UP000515151">
    <property type="component" value="Chromosome 6"/>
</dbReference>
<evidence type="ECO:0000313" key="12">
    <source>
        <dbReference type="Proteomes" id="UP000515151"/>
    </source>
</evidence>
<evidence type="ECO:0000256" key="1">
    <source>
        <dbReference type="ARBA" id="ARBA00012493"/>
    </source>
</evidence>
<keyword evidence="12" id="KW-1185">Reference proteome</keyword>
<dbReference type="GO" id="GO:0003964">
    <property type="term" value="F:RNA-directed DNA polymerase activity"/>
    <property type="evidence" value="ECO:0007669"/>
    <property type="project" value="UniProtKB-KW"/>
</dbReference>
<dbReference type="GO" id="GO:0006508">
    <property type="term" value="P:proteolysis"/>
    <property type="evidence" value="ECO:0007669"/>
    <property type="project" value="UniProtKB-KW"/>
</dbReference>
<evidence type="ECO:0000256" key="8">
    <source>
        <dbReference type="ARBA" id="ARBA00022918"/>
    </source>
</evidence>
<evidence type="ECO:0000256" key="5">
    <source>
        <dbReference type="ARBA" id="ARBA00022722"/>
    </source>
</evidence>
<evidence type="ECO:0000259" key="11">
    <source>
        <dbReference type="PROSITE" id="PS50158"/>
    </source>
</evidence>
<accession>A0A6P8DZY8</accession>
<dbReference type="GO" id="GO:0003676">
    <property type="term" value="F:nucleic acid binding"/>
    <property type="evidence" value="ECO:0007669"/>
    <property type="project" value="InterPro"/>
</dbReference>
<dbReference type="EC" id="2.7.7.49" evidence="1"/>
<protein>
    <recommendedName>
        <fullName evidence="1">RNA-directed DNA polymerase</fullName>
        <ecNumber evidence="1">2.7.7.49</ecNumber>
    </recommendedName>
</protein>
<feature type="compositionally biased region" description="Polar residues" evidence="10">
    <location>
        <begin position="260"/>
        <end position="274"/>
    </location>
</feature>
<keyword evidence="5" id="KW-0540">Nuclease</keyword>
<keyword evidence="9" id="KW-0863">Zinc-finger</keyword>
<dbReference type="CDD" id="cd01647">
    <property type="entry name" value="RT_LTR"/>
    <property type="match status" value="1"/>
</dbReference>
<feature type="compositionally biased region" description="Acidic residues" evidence="10">
    <location>
        <begin position="47"/>
        <end position="57"/>
    </location>
</feature>
<dbReference type="GeneID" id="116211029"/>
<dbReference type="Pfam" id="PF00078">
    <property type="entry name" value="RVT_1"/>
    <property type="match status" value="1"/>
</dbReference>
<keyword evidence="3" id="KW-0808">Transferase</keyword>
<evidence type="ECO:0000256" key="4">
    <source>
        <dbReference type="ARBA" id="ARBA00022695"/>
    </source>
</evidence>
<dbReference type="InterPro" id="IPR043128">
    <property type="entry name" value="Rev_trsase/Diguanyl_cyclase"/>
</dbReference>
<dbReference type="FunFam" id="3.10.20.370:FF:000001">
    <property type="entry name" value="Retrovirus-related Pol polyprotein from transposon 17.6-like protein"/>
    <property type="match status" value="1"/>
</dbReference>
<dbReference type="CDD" id="cd00303">
    <property type="entry name" value="retropepsin_like"/>
    <property type="match status" value="1"/>
</dbReference>
<evidence type="ECO:0000313" key="13">
    <source>
        <dbReference type="RefSeq" id="XP_031401080.1"/>
    </source>
</evidence>
<keyword evidence="2" id="KW-0645">Protease</keyword>
<name>A0A6P8DZY8_PUNGR</name>
<keyword evidence="8" id="KW-0695">RNA-directed DNA polymerase</keyword>
<dbReference type="SUPFAM" id="SSF57756">
    <property type="entry name" value="Retrovirus zinc finger-like domains"/>
    <property type="match status" value="1"/>
</dbReference>
<keyword evidence="7" id="KW-0378">Hydrolase</keyword>
<dbReference type="PANTHER" id="PTHR35046:SF18">
    <property type="entry name" value="RNA-DIRECTED DNA POLYMERASE"/>
    <property type="match status" value="1"/>
</dbReference>
<feature type="compositionally biased region" description="Low complexity" evidence="10">
    <location>
        <begin position="33"/>
        <end position="46"/>
    </location>
</feature>
<dbReference type="Gene3D" id="3.10.10.10">
    <property type="entry name" value="HIV Type 1 Reverse Transcriptase, subunit A, domain 1"/>
    <property type="match status" value="1"/>
</dbReference>
<evidence type="ECO:0000256" key="6">
    <source>
        <dbReference type="ARBA" id="ARBA00022759"/>
    </source>
</evidence>
<keyword evidence="6" id="KW-0255">Endonuclease</keyword>
<reference evidence="13" key="2">
    <citation type="submission" date="2025-08" db="UniProtKB">
        <authorList>
            <consortium name="RefSeq"/>
        </authorList>
    </citation>
    <scope>IDENTIFICATION</scope>
    <source>
        <tissue evidence="13">Leaf</tissue>
    </source>
</reference>
<keyword evidence="9" id="KW-0862">Zinc</keyword>
<feature type="region of interest" description="Disordered" evidence="10">
    <location>
        <begin position="33"/>
        <end position="86"/>
    </location>
</feature>
<dbReference type="Pfam" id="PF17917">
    <property type="entry name" value="RT_RNaseH"/>
    <property type="match status" value="1"/>
</dbReference>
<dbReference type="SUPFAM" id="SSF56672">
    <property type="entry name" value="DNA/RNA polymerases"/>
    <property type="match status" value="1"/>
</dbReference>
<dbReference type="GO" id="GO:0008233">
    <property type="term" value="F:peptidase activity"/>
    <property type="evidence" value="ECO:0007669"/>
    <property type="project" value="UniProtKB-KW"/>
</dbReference>
<dbReference type="AlphaFoldDB" id="A0A6P8DZY8"/>